<evidence type="ECO:0000313" key="2">
    <source>
        <dbReference type="EMBL" id="KAK8377292.1"/>
    </source>
</evidence>
<dbReference type="EMBL" id="JARAKH010000047">
    <property type="protein sequence ID" value="KAK8377292.1"/>
    <property type="molecule type" value="Genomic_DNA"/>
</dbReference>
<feature type="compositionally biased region" description="Basic and acidic residues" evidence="1">
    <location>
        <begin position="80"/>
        <end position="112"/>
    </location>
</feature>
<feature type="compositionally biased region" description="Polar residues" evidence="1">
    <location>
        <begin position="1"/>
        <end position="17"/>
    </location>
</feature>
<dbReference type="AlphaFoldDB" id="A0AAW0SRB0"/>
<keyword evidence="3" id="KW-1185">Reference proteome</keyword>
<sequence length="159" mass="16962">MGTNPFRTSALRQTQTAGRPVHVDQAAEWSCYIRCSNLGTSSVGAGGGEVNTTTKENGPLEGRLIIIAGKEGGDATGLVDGREGTGRKDGREGGNEKELVSEKEGAGRRDGGEGIGCDTAREEPPRRPGPWSRQLVNKTRQTEFPALQQLPLEHGRHSQ</sequence>
<accession>A0AAW0SRB0</accession>
<evidence type="ECO:0000256" key="1">
    <source>
        <dbReference type="SAM" id="MobiDB-lite"/>
    </source>
</evidence>
<comment type="caution">
    <text evidence="2">The sequence shown here is derived from an EMBL/GenBank/DDBJ whole genome shotgun (WGS) entry which is preliminary data.</text>
</comment>
<organism evidence="2 3">
    <name type="scientific">Scylla paramamosain</name>
    <name type="common">Mud crab</name>
    <dbReference type="NCBI Taxonomy" id="85552"/>
    <lineage>
        <taxon>Eukaryota</taxon>
        <taxon>Metazoa</taxon>
        <taxon>Ecdysozoa</taxon>
        <taxon>Arthropoda</taxon>
        <taxon>Crustacea</taxon>
        <taxon>Multicrustacea</taxon>
        <taxon>Malacostraca</taxon>
        <taxon>Eumalacostraca</taxon>
        <taxon>Eucarida</taxon>
        <taxon>Decapoda</taxon>
        <taxon>Pleocyemata</taxon>
        <taxon>Brachyura</taxon>
        <taxon>Eubrachyura</taxon>
        <taxon>Portunoidea</taxon>
        <taxon>Portunidae</taxon>
        <taxon>Portuninae</taxon>
        <taxon>Scylla</taxon>
    </lineage>
</organism>
<name>A0AAW0SRB0_SCYPA</name>
<proteinExistence type="predicted"/>
<gene>
    <name evidence="2" type="ORF">O3P69_013731</name>
</gene>
<protein>
    <submittedName>
        <fullName evidence="2">Uncharacterized protein</fullName>
    </submittedName>
</protein>
<feature type="region of interest" description="Disordered" evidence="1">
    <location>
        <begin position="1"/>
        <end position="22"/>
    </location>
</feature>
<reference evidence="2 3" key="1">
    <citation type="submission" date="2023-03" db="EMBL/GenBank/DDBJ databases">
        <title>High-quality genome of Scylla paramamosain provides insights in environmental adaptation.</title>
        <authorList>
            <person name="Zhang L."/>
        </authorList>
    </citation>
    <scope>NUCLEOTIDE SEQUENCE [LARGE SCALE GENOMIC DNA]</scope>
    <source>
        <strain evidence="2">LZ_2023a</strain>
        <tissue evidence="2">Muscle</tissue>
    </source>
</reference>
<feature type="region of interest" description="Disordered" evidence="1">
    <location>
        <begin position="72"/>
        <end position="159"/>
    </location>
</feature>
<evidence type="ECO:0000313" key="3">
    <source>
        <dbReference type="Proteomes" id="UP001487740"/>
    </source>
</evidence>
<dbReference type="Proteomes" id="UP001487740">
    <property type="component" value="Unassembled WGS sequence"/>
</dbReference>